<evidence type="ECO:0000313" key="4">
    <source>
        <dbReference type="EMBL" id="KAF7815003.1"/>
    </source>
</evidence>
<dbReference type="GO" id="GO:0008270">
    <property type="term" value="F:zinc ion binding"/>
    <property type="evidence" value="ECO:0007669"/>
    <property type="project" value="UniProtKB-KW"/>
</dbReference>
<dbReference type="InterPro" id="IPR001878">
    <property type="entry name" value="Znf_CCHC"/>
</dbReference>
<dbReference type="EMBL" id="JAAIUW010000009">
    <property type="protein sequence ID" value="KAF7815003.1"/>
    <property type="molecule type" value="Genomic_DNA"/>
</dbReference>
<dbReference type="Proteomes" id="UP000634136">
    <property type="component" value="Unassembled WGS sequence"/>
</dbReference>
<dbReference type="InterPro" id="IPR036875">
    <property type="entry name" value="Znf_CCHC_sf"/>
</dbReference>
<reference evidence="4" key="1">
    <citation type="submission" date="2020-09" db="EMBL/GenBank/DDBJ databases">
        <title>Genome-Enabled Discovery of Anthraquinone Biosynthesis in Senna tora.</title>
        <authorList>
            <person name="Kang S.-H."/>
            <person name="Pandey R.P."/>
            <person name="Lee C.-M."/>
            <person name="Sim J.-S."/>
            <person name="Jeong J.-T."/>
            <person name="Choi B.-S."/>
            <person name="Jung M."/>
            <person name="Ginzburg D."/>
            <person name="Zhao K."/>
            <person name="Won S.Y."/>
            <person name="Oh T.-J."/>
            <person name="Yu Y."/>
            <person name="Kim N.-H."/>
            <person name="Lee O.R."/>
            <person name="Lee T.-H."/>
            <person name="Bashyal P."/>
            <person name="Kim T.-S."/>
            <person name="Lee W.-H."/>
            <person name="Kawkins C."/>
            <person name="Kim C.-K."/>
            <person name="Kim J.S."/>
            <person name="Ahn B.O."/>
            <person name="Rhee S.Y."/>
            <person name="Sohng J.K."/>
        </authorList>
    </citation>
    <scope>NUCLEOTIDE SEQUENCE</scope>
    <source>
        <tissue evidence="4">Leaf</tissue>
    </source>
</reference>
<feature type="compositionally biased region" description="Basic and acidic residues" evidence="2">
    <location>
        <begin position="69"/>
        <end position="78"/>
    </location>
</feature>
<evidence type="ECO:0000256" key="1">
    <source>
        <dbReference type="PROSITE-ProRule" id="PRU00047"/>
    </source>
</evidence>
<dbReference type="SMART" id="SM00343">
    <property type="entry name" value="ZnF_C2HC"/>
    <property type="match status" value="1"/>
</dbReference>
<dbReference type="PANTHER" id="PTHR35046:SF9">
    <property type="entry name" value="RNA-DIRECTED DNA POLYMERASE"/>
    <property type="match status" value="1"/>
</dbReference>
<dbReference type="OrthoDB" id="1747743at2759"/>
<feature type="region of interest" description="Disordered" evidence="2">
    <location>
        <begin position="40"/>
        <end position="79"/>
    </location>
</feature>
<dbReference type="InterPro" id="IPR021109">
    <property type="entry name" value="Peptidase_aspartic_dom_sf"/>
</dbReference>
<dbReference type="InterPro" id="IPR005162">
    <property type="entry name" value="Retrotrans_gag_dom"/>
</dbReference>
<dbReference type="GO" id="GO:0003676">
    <property type="term" value="F:nucleic acid binding"/>
    <property type="evidence" value="ECO:0007669"/>
    <property type="project" value="InterPro"/>
</dbReference>
<feature type="region of interest" description="Disordered" evidence="2">
    <location>
        <begin position="242"/>
        <end position="295"/>
    </location>
</feature>
<evidence type="ECO:0000313" key="5">
    <source>
        <dbReference type="Proteomes" id="UP000634136"/>
    </source>
</evidence>
<keyword evidence="5" id="KW-1185">Reference proteome</keyword>
<keyword evidence="1" id="KW-0479">Metal-binding</keyword>
<feature type="compositionally biased region" description="Basic and acidic residues" evidence="2">
    <location>
        <begin position="255"/>
        <end position="294"/>
    </location>
</feature>
<feature type="region of interest" description="Disordered" evidence="2">
    <location>
        <begin position="549"/>
        <end position="584"/>
    </location>
</feature>
<accession>A0A834T207</accession>
<dbReference type="PANTHER" id="PTHR35046">
    <property type="entry name" value="ZINC KNUCKLE (CCHC-TYPE) FAMILY PROTEIN"/>
    <property type="match status" value="1"/>
</dbReference>
<dbReference type="Gene3D" id="2.40.70.10">
    <property type="entry name" value="Acid Proteases"/>
    <property type="match status" value="1"/>
</dbReference>
<dbReference type="Gene3D" id="4.10.60.10">
    <property type="entry name" value="Zinc finger, CCHC-type"/>
    <property type="match status" value="1"/>
</dbReference>
<dbReference type="AlphaFoldDB" id="A0A834T207"/>
<evidence type="ECO:0000256" key="2">
    <source>
        <dbReference type="SAM" id="MobiDB-lite"/>
    </source>
</evidence>
<keyword evidence="1" id="KW-0863">Zinc-finger</keyword>
<comment type="caution">
    <text evidence="4">The sequence shown here is derived from an EMBL/GenBank/DDBJ whole genome shotgun (WGS) entry which is preliminary data.</text>
</comment>
<organism evidence="4 5">
    <name type="scientific">Senna tora</name>
    <dbReference type="NCBI Taxonomy" id="362788"/>
    <lineage>
        <taxon>Eukaryota</taxon>
        <taxon>Viridiplantae</taxon>
        <taxon>Streptophyta</taxon>
        <taxon>Embryophyta</taxon>
        <taxon>Tracheophyta</taxon>
        <taxon>Spermatophyta</taxon>
        <taxon>Magnoliopsida</taxon>
        <taxon>eudicotyledons</taxon>
        <taxon>Gunneridae</taxon>
        <taxon>Pentapetalae</taxon>
        <taxon>rosids</taxon>
        <taxon>fabids</taxon>
        <taxon>Fabales</taxon>
        <taxon>Fabaceae</taxon>
        <taxon>Caesalpinioideae</taxon>
        <taxon>Cassia clade</taxon>
        <taxon>Senna</taxon>
    </lineage>
</organism>
<feature type="domain" description="CCHC-type" evidence="3">
    <location>
        <begin position="307"/>
        <end position="323"/>
    </location>
</feature>
<dbReference type="Pfam" id="PF03732">
    <property type="entry name" value="Retrotrans_gag"/>
    <property type="match status" value="1"/>
</dbReference>
<proteinExistence type="predicted"/>
<protein>
    <submittedName>
        <fullName evidence="4">Putative gag-pol polyprotein</fullName>
    </submittedName>
</protein>
<name>A0A834T207_9FABA</name>
<sequence>MSGEETNKDDFNTDPKLFMKAIRDEFLKLKMEIAEEIAELKGSKASSSDEETHRPRSSSSRGKRRHAKRDVAEPDPKIKYPTFKGNINPDLYLDWEMKFEQIFRMNDWSEEKKVKLASFQFSDFAIVWWEDLQLKRRLKGKGPPRTWEKLKKLMRKKYVPSYYYRELNRKLRMFTQGSLAVDEYVHELDLLKMRAGVQEGEEASMTRIIDGLRGEIRDKVDMYTFVDKEELVHKAIKVEKRIKEKHSKSSSSGWKDSKSTSRWKDSKAKKDDVKFPHKAKEESKPKTDGGKKLVFESSSNDKTASIKCFRCLGKGHIASQCPNKRAMILKDNGECESAHSSEGDDDMPSLETDSELEIDEAEPVKGEVLVARRALNMQLKEDHEQEQRELIFHTRCFIKNKVCSMVIDSGSVTNVASTLLVDKLDLPTMKHPKPYKLQWLNDIAEAKVTKQVLISFSIGNYHTEVLCDVVPMFAGHLLLGRPWQFDSRAHHDCYKNCYSVPFNGKIIVLKPLGPREAYEDQSQGKLNKRHARWLEFIETFPYVIKNKKDSRTNPFEQGGNDEEHDMESTQGWKTNTLKDPLQGIGGPMTRARTKAMKEALNCFIRDLKELEPNYIKESTINMSSKSPRKVVTMLKAQQDDVQGLCGVNMEELT</sequence>
<evidence type="ECO:0000259" key="3">
    <source>
        <dbReference type="PROSITE" id="PS50158"/>
    </source>
</evidence>
<gene>
    <name evidence="4" type="ORF">G2W53_028972</name>
</gene>
<dbReference type="PROSITE" id="PS50158">
    <property type="entry name" value="ZF_CCHC"/>
    <property type="match status" value="1"/>
</dbReference>
<dbReference type="CDD" id="cd00303">
    <property type="entry name" value="retropepsin_like"/>
    <property type="match status" value="1"/>
</dbReference>
<keyword evidence="1" id="KW-0862">Zinc</keyword>
<feature type="compositionally biased region" description="Polar residues" evidence="2">
    <location>
        <begin position="568"/>
        <end position="577"/>
    </location>
</feature>
<dbReference type="SUPFAM" id="SSF57756">
    <property type="entry name" value="Retrovirus zinc finger-like domains"/>
    <property type="match status" value="1"/>
</dbReference>